<reference evidence="3" key="1">
    <citation type="journal article" date="2022" name="Cell">
        <title>Design, construction, and in vivo augmentation of a complex gut microbiome.</title>
        <authorList>
            <person name="Cheng A.G."/>
            <person name="Ho P.Y."/>
            <person name="Aranda-Diaz A."/>
            <person name="Jain S."/>
            <person name="Yu F.B."/>
            <person name="Meng X."/>
            <person name="Wang M."/>
            <person name="Iakiviak M."/>
            <person name="Nagashima K."/>
            <person name="Zhao A."/>
            <person name="Murugkar P."/>
            <person name="Patil A."/>
            <person name="Atabakhsh K."/>
            <person name="Weakley A."/>
            <person name="Yan J."/>
            <person name="Brumbaugh A.R."/>
            <person name="Higginbottom S."/>
            <person name="Dimas A."/>
            <person name="Shiver A.L."/>
            <person name="Deutschbauer A."/>
            <person name="Neff N."/>
            <person name="Sonnenburg J.L."/>
            <person name="Huang K.C."/>
            <person name="Fischbach M.A."/>
        </authorList>
    </citation>
    <scope>NUCLEOTIDE SEQUENCE</scope>
    <source>
        <strain evidence="3">AP11</strain>
    </source>
</reference>
<name>A0ABY5V127_9BACT</name>
<evidence type="ECO:0000313" key="4">
    <source>
        <dbReference type="Proteomes" id="UP001059295"/>
    </source>
</evidence>
<dbReference type="InterPro" id="IPR021533">
    <property type="entry name" value="PepSY-like"/>
</dbReference>
<protein>
    <submittedName>
        <fullName evidence="3">PepSY-like domain-containing protein</fullName>
    </submittedName>
</protein>
<evidence type="ECO:0000256" key="1">
    <source>
        <dbReference type="SAM" id="SignalP"/>
    </source>
</evidence>
<sequence>MKKIILVLACAFGALALNAQTEKVVFGKMPKSAQEFVQTYFAKENVQDVELNRDDKSEKYTVSFANGNQVVFDNSGDWTEINMKVGPVPANVVPANIKAHVSNNYSKYQIVQMMQNDKGYQVKLSNGTDLYYDKDGNILKTSD</sequence>
<dbReference type="RefSeq" id="WP_019244643.1">
    <property type="nucleotide sequence ID" value="NZ_CAPH01000001.1"/>
</dbReference>
<feature type="chain" id="PRO_5046486728" evidence="1">
    <location>
        <begin position="20"/>
        <end position="143"/>
    </location>
</feature>
<keyword evidence="1" id="KW-0732">Signal</keyword>
<dbReference type="Proteomes" id="UP001059295">
    <property type="component" value="Chromosome"/>
</dbReference>
<feature type="signal peptide" evidence="1">
    <location>
        <begin position="1"/>
        <end position="19"/>
    </location>
</feature>
<evidence type="ECO:0000259" key="2">
    <source>
        <dbReference type="Pfam" id="PF11396"/>
    </source>
</evidence>
<proteinExistence type="predicted"/>
<dbReference type="SUPFAM" id="SSF160574">
    <property type="entry name" value="BT0923-like"/>
    <property type="match status" value="1"/>
</dbReference>
<dbReference type="Gene3D" id="3.40.1420.30">
    <property type="match status" value="1"/>
</dbReference>
<dbReference type="EMBL" id="CP102294">
    <property type="protein sequence ID" value="UWN57911.1"/>
    <property type="molecule type" value="Genomic_DNA"/>
</dbReference>
<gene>
    <name evidence="3" type="ORF">NQ491_03785</name>
</gene>
<evidence type="ECO:0000313" key="3">
    <source>
        <dbReference type="EMBL" id="UWN57911.1"/>
    </source>
</evidence>
<organism evidence="3 4">
    <name type="scientific">Alistipes ihumii AP11</name>
    <dbReference type="NCBI Taxonomy" id="1211813"/>
    <lineage>
        <taxon>Bacteria</taxon>
        <taxon>Pseudomonadati</taxon>
        <taxon>Bacteroidota</taxon>
        <taxon>Bacteroidia</taxon>
        <taxon>Bacteroidales</taxon>
        <taxon>Rikenellaceae</taxon>
        <taxon>Alistipes</taxon>
    </lineage>
</organism>
<feature type="domain" description="Putative beta-lactamase-inhibitor-like PepSY-like" evidence="2">
    <location>
        <begin position="59"/>
        <end position="140"/>
    </location>
</feature>
<dbReference type="GeneID" id="82890825"/>
<dbReference type="Pfam" id="PF11396">
    <property type="entry name" value="PepSY_like"/>
    <property type="match status" value="1"/>
</dbReference>
<accession>A0ABY5V127</accession>
<keyword evidence="4" id="KW-1185">Reference proteome</keyword>